<dbReference type="SUPFAM" id="SSF53335">
    <property type="entry name" value="S-adenosyl-L-methionine-dependent methyltransferases"/>
    <property type="match status" value="1"/>
</dbReference>
<dbReference type="AlphaFoldDB" id="A0A140L6W1"/>
<evidence type="ECO:0000313" key="3">
    <source>
        <dbReference type="Proteomes" id="UP000070456"/>
    </source>
</evidence>
<dbReference type="InterPro" id="IPR029063">
    <property type="entry name" value="SAM-dependent_MTases_sf"/>
</dbReference>
<gene>
    <name evidence="2" type="ORF">AN619_12430</name>
</gene>
<dbReference type="PATRIC" id="fig|520762.4.peg.1386"/>
<accession>A0A140L6W1</accession>
<dbReference type="OrthoDB" id="525353at2"/>
<keyword evidence="3" id="KW-1185">Reference proteome</keyword>
<evidence type="ECO:0000313" key="2">
    <source>
        <dbReference type="EMBL" id="KXG76286.1"/>
    </source>
</evidence>
<dbReference type="Gene3D" id="3.40.50.150">
    <property type="entry name" value="Vaccinia Virus protein VP39"/>
    <property type="match status" value="1"/>
</dbReference>
<evidence type="ECO:0000259" key="1">
    <source>
        <dbReference type="Pfam" id="PF13847"/>
    </source>
</evidence>
<proteinExistence type="predicted"/>
<dbReference type="STRING" id="520762.AN619_12430"/>
<reference evidence="2 3" key="1">
    <citation type="submission" date="2015-12" db="EMBL/GenBank/DDBJ databases">
        <title>Draft genome sequence of the thermoanaerobe Thermotalea metallivorans, an isolate from the runoff channel of the Great Artesian Basin, Australia.</title>
        <authorList>
            <person name="Patel B.K."/>
        </authorList>
    </citation>
    <scope>NUCLEOTIDE SEQUENCE [LARGE SCALE GENOMIC DNA]</scope>
    <source>
        <strain evidence="2 3">B2-1</strain>
    </source>
</reference>
<organism evidence="2 3">
    <name type="scientific">Thermotalea metallivorans</name>
    <dbReference type="NCBI Taxonomy" id="520762"/>
    <lineage>
        <taxon>Bacteria</taxon>
        <taxon>Bacillati</taxon>
        <taxon>Bacillota</taxon>
        <taxon>Clostridia</taxon>
        <taxon>Peptostreptococcales</taxon>
        <taxon>Thermotaleaceae</taxon>
        <taxon>Thermotalea</taxon>
    </lineage>
</organism>
<dbReference type="GO" id="GO:0008757">
    <property type="term" value="F:S-adenosylmethionine-dependent methyltransferase activity"/>
    <property type="evidence" value="ECO:0007669"/>
    <property type="project" value="InterPro"/>
</dbReference>
<dbReference type="PANTHER" id="PTHR43861">
    <property type="entry name" value="TRANS-ACONITATE 2-METHYLTRANSFERASE-RELATED"/>
    <property type="match status" value="1"/>
</dbReference>
<dbReference type="Proteomes" id="UP000070456">
    <property type="component" value="Unassembled WGS sequence"/>
</dbReference>
<dbReference type="EMBL" id="LOEE01000028">
    <property type="protein sequence ID" value="KXG76286.1"/>
    <property type="molecule type" value="Genomic_DNA"/>
</dbReference>
<dbReference type="CDD" id="cd02440">
    <property type="entry name" value="AdoMet_MTases"/>
    <property type="match status" value="1"/>
</dbReference>
<protein>
    <recommendedName>
        <fullName evidence="1">Methyltransferase domain-containing protein</fullName>
    </recommendedName>
</protein>
<feature type="domain" description="Methyltransferase" evidence="1">
    <location>
        <begin position="108"/>
        <end position="224"/>
    </location>
</feature>
<sequence>MLNKLEVKILIRYKCLCCGGALEKKEHYMSCTKCKHKYCIKDGIKIFDTNTNYYGDLCERDMKNLLKEMDYTDWKELVYKYFANSYPFLYYIITDNNRADWHYLVPLEKESIVLDVGTGWGTLAFPISYRAKVVALDGTFDRLSFVKKRTIQENNKNIFEFVNANILELPFSDCQFDLVILNGVLEWVGASVNHGNPYDLQLKALQNVYSILKEGGYIYIGIENRYGFKYLLGAEDDHTMLPEICYLERDKANAYSKQILGREYRTYTYDKIEYSCMLKQIGFEEIKFYYPYPDYKTIQVIMDLDGKVVRYWNENILKKDCLRNLSGRIQVLENIAAKVSNIENYISSYGILARKGEISD</sequence>
<dbReference type="Pfam" id="PF13847">
    <property type="entry name" value="Methyltransf_31"/>
    <property type="match status" value="1"/>
</dbReference>
<dbReference type="InterPro" id="IPR025714">
    <property type="entry name" value="Methyltranfer_dom"/>
</dbReference>
<name>A0A140L6W1_9FIRM</name>
<comment type="caution">
    <text evidence="2">The sequence shown here is derived from an EMBL/GenBank/DDBJ whole genome shotgun (WGS) entry which is preliminary data.</text>
</comment>